<dbReference type="Proteomes" id="UP001178508">
    <property type="component" value="Chromosome 16"/>
</dbReference>
<comment type="cofactor">
    <cofactor evidence="1">
        <name>Ca(2+)</name>
        <dbReference type="ChEBI" id="CHEBI:29108"/>
    </cofactor>
</comment>
<feature type="coiled-coil region" evidence="7">
    <location>
        <begin position="106"/>
        <end position="193"/>
    </location>
</feature>
<keyword evidence="2" id="KW-0479">Metal-binding</keyword>
<keyword evidence="5" id="KW-0325">Glycoprotein</keyword>
<feature type="compositionally biased region" description="Polar residues" evidence="8">
    <location>
        <begin position="228"/>
        <end position="261"/>
    </location>
</feature>
<accession>A0AAV1GTS0</accession>
<evidence type="ECO:0000259" key="10">
    <source>
        <dbReference type="PROSITE" id="PS51828"/>
    </source>
</evidence>
<evidence type="ECO:0000256" key="2">
    <source>
        <dbReference type="ARBA" id="ARBA00022723"/>
    </source>
</evidence>
<dbReference type="Gene3D" id="2.60.120.200">
    <property type="match status" value="1"/>
</dbReference>
<keyword evidence="4" id="KW-1015">Disulfide bond</keyword>
<dbReference type="PANTHER" id="PTHR19277">
    <property type="entry name" value="PENTRAXIN"/>
    <property type="match status" value="1"/>
</dbReference>
<dbReference type="InterPro" id="IPR051360">
    <property type="entry name" value="Neuronal_Pentraxin_Related"/>
</dbReference>
<dbReference type="Pfam" id="PF00354">
    <property type="entry name" value="Pentaxin"/>
    <property type="match status" value="1"/>
</dbReference>
<keyword evidence="3" id="KW-0106">Calcium</keyword>
<dbReference type="SMART" id="SM00159">
    <property type="entry name" value="PTX"/>
    <property type="match status" value="1"/>
</dbReference>
<dbReference type="PROSITE" id="PS51828">
    <property type="entry name" value="PTX_2"/>
    <property type="match status" value="1"/>
</dbReference>
<dbReference type="SUPFAM" id="SSF49899">
    <property type="entry name" value="Concanavalin A-like lectins/glucanases"/>
    <property type="match status" value="1"/>
</dbReference>
<feature type="signal peptide" evidence="9">
    <location>
        <begin position="1"/>
        <end position="28"/>
    </location>
</feature>
<keyword evidence="9" id="KW-0732">Signal</keyword>
<protein>
    <submittedName>
        <fullName evidence="11">Pentraxin-4</fullName>
    </submittedName>
</protein>
<evidence type="ECO:0000256" key="3">
    <source>
        <dbReference type="ARBA" id="ARBA00022837"/>
    </source>
</evidence>
<evidence type="ECO:0000256" key="4">
    <source>
        <dbReference type="ARBA" id="ARBA00023157"/>
    </source>
</evidence>
<feature type="compositionally biased region" description="Basic and acidic residues" evidence="8">
    <location>
        <begin position="365"/>
        <end position="375"/>
    </location>
</feature>
<name>A0AAV1GTS0_XYRNO</name>
<feature type="chain" id="PRO_5043909076" evidence="9">
    <location>
        <begin position="29"/>
        <end position="674"/>
    </location>
</feature>
<dbReference type="PANTHER" id="PTHR19277:SF122">
    <property type="entry name" value="PENTRAXIN-4"/>
    <property type="match status" value="1"/>
</dbReference>
<sequence length="674" mass="76424">MGSLRPGPWYLILVCIILLHILPIIVQGVDPVSQKLRRLTEQFQQFQALTQARLDMLALNQNRRNSSGGLESRVQALNDHWQQTSQDLKDLQQSTKHEIGGLREWSRKLEKKTKRMEGRLALMERNLRESRRYAQKQKTDPGQDFSNLTLELQSQEERLAALQDQRDELLVGLRGLQESLKNQVLRVARLEGQLGEVLGEHQKYFEPQRRSQTFRGGRLEKILNEQIQSAPGGIPSSQIDHNSAANRNPQQSNKYQGTPQQPKHPKALKPRPQTESHPQIQIQYPNPGTESSDHHPHLEPYNSQSQIQVQAQTRSYPVTKEQLKPRQTVPRLHTQIQPPNQQRSHLQLHHYGHHSWFQPSPQRETSPKPKDDKMNRTSLGAQHLQPPEVPPQPWSRSSTPMMNRWFGEEEQENDTKVEPSVLPSQLQLPVRQKIPAWPFPKKDATICNVDSMLFFPVASAENYVTFSLTPPDLHELSVCLWLRVEAQHIGTLLSYATDDNDNQLVLYGRSSPASLTSFSSPPSSYLSSSSSYSLDFVIGDPVYRRLPAWSLLDAHWHHLCILWSSIQGRFWHYTDRRLASSGSNFRKGWEVPGGGSVVLGQEQDTVGGGFDPTEGFAGQVAGFRMWNRVLSPAEVEGVGGGRGVPRGVVLSMEDIQELHGGVQQVSCECLEHCL</sequence>
<evidence type="ECO:0000256" key="1">
    <source>
        <dbReference type="ARBA" id="ARBA00001913"/>
    </source>
</evidence>
<keyword evidence="12" id="KW-1185">Reference proteome</keyword>
<dbReference type="EMBL" id="OY660879">
    <property type="protein sequence ID" value="CAJ1076444.1"/>
    <property type="molecule type" value="Genomic_DNA"/>
</dbReference>
<evidence type="ECO:0000256" key="5">
    <source>
        <dbReference type="ARBA" id="ARBA00023180"/>
    </source>
</evidence>
<feature type="compositionally biased region" description="Polar residues" evidence="8">
    <location>
        <begin position="301"/>
        <end position="315"/>
    </location>
</feature>
<evidence type="ECO:0000313" key="11">
    <source>
        <dbReference type="EMBL" id="CAJ1076444.1"/>
    </source>
</evidence>
<evidence type="ECO:0000313" key="12">
    <source>
        <dbReference type="Proteomes" id="UP001178508"/>
    </source>
</evidence>
<dbReference type="AlphaFoldDB" id="A0AAV1GTS0"/>
<dbReference type="GO" id="GO:0046872">
    <property type="term" value="F:metal ion binding"/>
    <property type="evidence" value="ECO:0007669"/>
    <property type="project" value="UniProtKB-KW"/>
</dbReference>
<dbReference type="InterPro" id="IPR013320">
    <property type="entry name" value="ConA-like_dom_sf"/>
</dbReference>
<proteinExistence type="predicted"/>
<evidence type="ECO:0000256" key="7">
    <source>
        <dbReference type="SAM" id="Coils"/>
    </source>
</evidence>
<feature type="domain" description="Pentraxin (PTX)" evidence="10">
    <location>
        <begin position="449"/>
        <end position="671"/>
    </location>
</feature>
<organism evidence="11 12">
    <name type="scientific">Xyrichtys novacula</name>
    <name type="common">Pearly razorfish</name>
    <name type="synonym">Hemipteronotus novacula</name>
    <dbReference type="NCBI Taxonomy" id="13765"/>
    <lineage>
        <taxon>Eukaryota</taxon>
        <taxon>Metazoa</taxon>
        <taxon>Chordata</taxon>
        <taxon>Craniata</taxon>
        <taxon>Vertebrata</taxon>
        <taxon>Euteleostomi</taxon>
        <taxon>Actinopterygii</taxon>
        <taxon>Neopterygii</taxon>
        <taxon>Teleostei</taxon>
        <taxon>Neoteleostei</taxon>
        <taxon>Acanthomorphata</taxon>
        <taxon>Eupercaria</taxon>
        <taxon>Labriformes</taxon>
        <taxon>Labridae</taxon>
        <taxon>Xyrichtys</taxon>
    </lineage>
</organism>
<gene>
    <name evidence="11" type="ORF">XNOV1_A030962</name>
</gene>
<evidence type="ECO:0000256" key="6">
    <source>
        <dbReference type="PROSITE-ProRule" id="PRU01172"/>
    </source>
</evidence>
<feature type="compositionally biased region" description="Polar residues" evidence="8">
    <location>
        <begin position="273"/>
        <end position="290"/>
    </location>
</feature>
<reference evidence="11" key="1">
    <citation type="submission" date="2023-08" db="EMBL/GenBank/DDBJ databases">
        <authorList>
            <person name="Alioto T."/>
            <person name="Alioto T."/>
            <person name="Gomez Garrido J."/>
        </authorList>
    </citation>
    <scope>NUCLEOTIDE SEQUENCE</scope>
</reference>
<feature type="region of interest" description="Disordered" evidence="8">
    <location>
        <begin position="228"/>
        <end position="315"/>
    </location>
</feature>
<evidence type="ECO:0000256" key="8">
    <source>
        <dbReference type="SAM" id="MobiDB-lite"/>
    </source>
</evidence>
<dbReference type="InterPro" id="IPR001759">
    <property type="entry name" value="PTX_dom"/>
</dbReference>
<feature type="region of interest" description="Disordered" evidence="8">
    <location>
        <begin position="353"/>
        <end position="400"/>
    </location>
</feature>
<evidence type="ECO:0000256" key="9">
    <source>
        <dbReference type="SAM" id="SignalP"/>
    </source>
</evidence>
<keyword evidence="7" id="KW-0175">Coiled coil</keyword>
<comment type="caution">
    <text evidence="6">Lacks conserved residue(s) required for the propagation of feature annotation.</text>
</comment>